<gene>
    <name evidence="1" type="ORF">ACFFII_08465</name>
</gene>
<dbReference type="Pfam" id="PF05119">
    <property type="entry name" value="Terminase_4"/>
    <property type="match status" value="1"/>
</dbReference>
<name>A0ABV6I3I1_9RHOB</name>
<evidence type="ECO:0000313" key="2">
    <source>
        <dbReference type="Proteomes" id="UP001589799"/>
    </source>
</evidence>
<dbReference type="EMBL" id="JBHLWE010000027">
    <property type="protein sequence ID" value="MFC0340793.1"/>
    <property type="molecule type" value="Genomic_DNA"/>
</dbReference>
<dbReference type="RefSeq" id="WP_377698452.1">
    <property type="nucleotide sequence ID" value="NZ_JBHLWE010000027.1"/>
</dbReference>
<organism evidence="1 2">
    <name type="scientific">Paracoccus niistensis</name>
    <dbReference type="NCBI Taxonomy" id="632935"/>
    <lineage>
        <taxon>Bacteria</taxon>
        <taxon>Pseudomonadati</taxon>
        <taxon>Pseudomonadota</taxon>
        <taxon>Alphaproteobacteria</taxon>
        <taxon>Rhodobacterales</taxon>
        <taxon>Paracoccaceae</taxon>
        <taxon>Paracoccus</taxon>
    </lineage>
</organism>
<evidence type="ECO:0000313" key="1">
    <source>
        <dbReference type="EMBL" id="MFC0340793.1"/>
    </source>
</evidence>
<proteinExistence type="predicted"/>
<dbReference type="Proteomes" id="UP001589799">
    <property type="component" value="Unassembled WGS sequence"/>
</dbReference>
<dbReference type="NCBIfam" id="TIGR01558">
    <property type="entry name" value="sm_term_P27"/>
    <property type="match status" value="1"/>
</dbReference>
<dbReference type="InterPro" id="IPR006448">
    <property type="entry name" value="Phage_term_ssu_P27"/>
</dbReference>
<keyword evidence="2" id="KW-1185">Reference proteome</keyword>
<sequence>MAGRKPLPTQLKLVKGTARPHRMNPAEPQPVVSVPAPPEHLDEAAVAKVTELAELLARHGVMTELDAGALARYVVIWRRWLEAEAEVKRRGPVVKAAGGNIIQNPFLAVANKCLAQMGQIESEFGLTPSSRTRIRMAAPGEAADPFEDYLSRRGKLSC</sequence>
<protein>
    <submittedName>
        <fullName evidence="1">Phage terminase small subunit P27 family</fullName>
    </submittedName>
</protein>
<reference evidence="1 2" key="1">
    <citation type="submission" date="2024-09" db="EMBL/GenBank/DDBJ databases">
        <authorList>
            <person name="Sun Q."/>
            <person name="Mori K."/>
        </authorList>
    </citation>
    <scope>NUCLEOTIDE SEQUENCE [LARGE SCALE GENOMIC DNA]</scope>
    <source>
        <strain evidence="1 2">KCTC 22789</strain>
    </source>
</reference>
<comment type="caution">
    <text evidence="1">The sequence shown here is derived from an EMBL/GenBank/DDBJ whole genome shotgun (WGS) entry which is preliminary data.</text>
</comment>
<accession>A0ABV6I3I1</accession>